<evidence type="ECO:0000259" key="5">
    <source>
        <dbReference type="Pfam" id="PF02771"/>
    </source>
</evidence>
<sequence length="428" mass="46302">MTLDQSTRPRTLLADLRATYAPLLEEIAAGTVQRELDGELPTEQVRRLKEAGFGAVRVPVEHGGRGADLVELTQLWINLATADANLPQALRGHFALAEDRLFQHVLGDDQRAWFARFAAGEIAGNAWSEVGSTGIDTQQTVLTRDGDGYRINGEKYYTTGSIFAEWADVYTRRPGGATGRGEDDYVIAVVDTRERGVTVTDDWDGFGQRGTGSGTTAFDDVWVNAENVLVFSRRFPYQTAFYQLNLLATLTGIGRAALRDAVAAVRRRERNYSHANAPRVRDDAQVLARIGEIAAAVYAAEATTLRVAAALEATFRAGRGPDATLRALNEAAEIESSAAQVVVTDLVLRATSDLFDTLGASATSRAHALDRHWRNARTVSSHNPRILKARVVGGYEVNGTPPPYAWAIGATERGQAWSSSADEAASSA</sequence>
<keyword evidence="1" id="KW-0285">Flavoprotein</keyword>
<name>A0A7X0RF63_9ACTN</name>
<feature type="domain" description="Acyl-CoA oxidase/dehydrogenase middle" evidence="4">
    <location>
        <begin position="129"/>
        <end position="221"/>
    </location>
</feature>
<dbReference type="InterPro" id="IPR050741">
    <property type="entry name" value="Acyl-CoA_dehydrogenase"/>
</dbReference>
<dbReference type="InterPro" id="IPR036250">
    <property type="entry name" value="AcylCo_DH-like_C"/>
</dbReference>
<accession>A0A7X0RF63</accession>
<evidence type="ECO:0000313" key="7">
    <source>
        <dbReference type="EMBL" id="MBB6627092.1"/>
    </source>
</evidence>
<dbReference type="Gene3D" id="1.20.140.10">
    <property type="entry name" value="Butyryl-CoA Dehydrogenase, subunit A, domain 3"/>
    <property type="match status" value="1"/>
</dbReference>
<dbReference type="Proteomes" id="UP000523955">
    <property type="component" value="Unassembled WGS sequence"/>
</dbReference>
<organism evidence="7 8">
    <name type="scientific">Nocardioides luti</name>
    <dbReference type="NCBI Taxonomy" id="2761101"/>
    <lineage>
        <taxon>Bacteria</taxon>
        <taxon>Bacillati</taxon>
        <taxon>Actinomycetota</taxon>
        <taxon>Actinomycetes</taxon>
        <taxon>Propionibacteriales</taxon>
        <taxon>Nocardioidaceae</taxon>
        <taxon>Nocardioides</taxon>
    </lineage>
</organism>
<keyword evidence="8" id="KW-1185">Reference proteome</keyword>
<dbReference type="InterPro" id="IPR009100">
    <property type="entry name" value="AcylCoA_DH/oxidase_NM_dom_sf"/>
</dbReference>
<evidence type="ECO:0000256" key="1">
    <source>
        <dbReference type="ARBA" id="ARBA00022630"/>
    </source>
</evidence>
<keyword evidence="2" id="KW-0560">Oxidoreductase</keyword>
<dbReference type="GO" id="GO:0005737">
    <property type="term" value="C:cytoplasm"/>
    <property type="evidence" value="ECO:0007669"/>
    <property type="project" value="TreeGrafter"/>
</dbReference>
<dbReference type="Gene3D" id="2.40.110.10">
    <property type="entry name" value="Butyryl-CoA Dehydrogenase, subunit A, domain 2"/>
    <property type="match status" value="1"/>
</dbReference>
<evidence type="ECO:0000256" key="2">
    <source>
        <dbReference type="ARBA" id="ARBA00023002"/>
    </source>
</evidence>
<comment type="caution">
    <text evidence="7">The sequence shown here is derived from an EMBL/GenBank/DDBJ whole genome shotgun (WGS) entry which is preliminary data.</text>
</comment>
<dbReference type="SUPFAM" id="SSF56645">
    <property type="entry name" value="Acyl-CoA dehydrogenase NM domain-like"/>
    <property type="match status" value="1"/>
</dbReference>
<dbReference type="AlphaFoldDB" id="A0A7X0RF63"/>
<dbReference type="Gene3D" id="1.10.540.10">
    <property type="entry name" value="Acyl-CoA dehydrogenase/oxidase, N-terminal domain"/>
    <property type="match status" value="1"/>
</dbReference>
<dbReference type="PANTHER" id="PTHR48083:SF19">
    <property type="entry name" value="FLAVIN-DEPENDENT MONOOXYGENASE, OXYGENASE SUBUNIT HSAA"/>
    <property type="match status" value="1"/>
</dbReference>
<dbReference type="InterPro" id="IPR013107">
    <property type="entry name" value="Acyl-CoA_DH_C"/>
</dbReference>
<dbReference type="GO" id="GO:0050660">
    <property type="term" value="F:flavin adenine dinucleotide binding"/>
    <property type="evidence" value="ECO:0007669"/>
    <property type="project" value="InterPro"/>
</dbReference>
<dbReference type="RefSeq" id="WP_185252292.1">
    <property type="nucleotide sequence ID" value="NZ_JACKXE010000001.1"/>
</dbReference>
<dbReference type="SUPFAM" id="SSF47203">
    <property type="entry name" value="Acyl-CoA dehydrogenase C-terminal domain-like"/>
    <property type="match status" value="1"/>
</dbReference>
<dbReference type="PIRSF" id="PIRSF016578">
    <property type="entry name" value="HsaA"/>
    <property type="match status" value="1"/>
</dbReference>
<dbReference type="EMBL" id="JACKXE010000001">
    <property type="protein sequence ID" value="MBB6627092.1"/>
    <property type="molecule type" value="Genomic_DNA"/>
</dbReference>
<evidence type="ECO:0000313" key="8">
    <source>
        <dbReference type="Proteomes" id="UP000523955"/>
    </source>
</evidence>
<dbReference type="GO" id="GO:0033539">
    <property type="term" value="P:fatty acid beta-oxidation using acyl-CoA dehydrogenase"/>
    <property type="evidence" value="ECO:0007669"/>
    <property type="project" value="TreeGrafter"/>
</dbReference>
<dbReference type="GO" id="GO:0016712">
    <property type="term" value="F:oxidoreductase activity, acting on paired donors, with incorporation or reduction of molecular oxygen, reduced flavin or flavoprotein as one donor, and incorporation of one atom of oxygen"/>
    <property type="evidence" value="ECO:0007669"/>
    <property type="project" value="TreeGrafter"/>
</dbReference>
<feature type="domain" description="Acyl-CoA dehydrogenase C-terminal" evidence="6">
    <location>
        <begin position="249"/>
        <end position="382"/>
    </location>
</feature>
<dbReference type="GO" id="GO:0003995">
    <property type="term" value="F:acyl-CoA dehydrogenase activity"/>
    <property type="evidence" value="ECO:0007669"/>
    <property type="project" value="TreeGrafter"/>
</dbReference>
<dbReference type="InterPro" id="IPR013786">
    <property type="entry name" value="AcylCoA_DH/ox_N"/>
</dbReference>
<dbReference type="PANTHER" id="PTHR48083">
    <property type="entry name" value="MEDIUM-CHAIN SPECIFIC ACYL-COA DEHYDROGENASE, MITOCHONDRIAL-RELATED"/>
    <property type="match status" value="1"/>
</dbReference>
<reference evidence="7 8" key="1">
    <citation type="submission" date="2020-08" db="EMBL/GenBank/DDBJ databases">
        <authorList>
            <person name="Seo M.-J."/>
        </authorList>
    </citation>
    <scope>NUCLEOTIDE SEQUENCE [LARGE SCALE GENOMIC DNA]</scope>
    <source>
        <strain evidence="7 8">KIGAM211</strain>
    </source>
</reference>
<dbReference type="InterPro" id="IPR046373">
    <property type="entry name" value="Acyl-CoA_Oxase/DH_mid-dom_sf"/>
</dbReference>
<dbReference type="Pfam" id="PF02770">
    <property type="entry name" value="Acyl-CoA_dh_M"/>
    <property type="match status" value="1"/>
</dbReference>
<dbReference type="Pfam" id="PF08028">
    <property type="entry name" value="Acyl-CoA_dh_2"/>
    <property type="match status" value="1"/>
</dbReference>
<dbReference type="InterPro" id="IPR006091">
    <property type="entry name" value="Acyl-CoA_Oxase/DH_mid-dom"/>
</dbReference>
<dbReference type="Pfam" id="PF02771">
    <property type="entry name" value="Acyl-CoA_dh_N"/>
    <property type="match status" value="1"/>
</dbReference>
<evidence type="ECO:0000259" key="4">
    <source>
        <dbReference type="Pfam" id="PF02770"/>
    </source>
</evidence>
<feature type="domain" description="Acyl-CoA dehydrogenase/oxidase N-terminal" evidence="5">
    <location>
        <begin position="25"/>
        <end position="121"/>
    </location>
</feature>
<protein>
    <submittedName>
        <fullName evidence="7">Acyl-CoA dehydrogenase family protein</fullName>
    </submittedName>
</protein>
<evidence type="ECO:0000259" key="6">
    <source>
        <dbReference type="Pfam" id="PF08028"/>
    </source>
</evidence>
<gene>
    <name evidence="7" type="ORF">H5V45_07130</name>
</gene>
<dbReference type="InterPro" id="IPR037069">
    <property type="entry name" value="AcylCoA_DH/ox_N_sf"/>
</dbReference>
<proteinExistence type="inferred from homology"/>
<comment type="similarity">
    <text evidence="3">Belongs to the HpaH/HsaA monooxygenase family.</text>
</comment>
<evidence type="ECO:0000256" key="3">
    <source>
        <dbReference type="ARBA" id="ARBA00049661"/>
    </source>
</evidence>